<keyword evidence="1" id="KW-0812">Transmembrane</keyword>
<keyword evidence="1" id="KW-0472">Membrane</keyword>
<dbReference type="GO" id="GO:0005886">
    <property type="term" value="C:plasma membrane"/>
    <property type="evidence" value="ECO:0007669"/>
    <property type="project" value="UniProtKB-SubCell"/>
</dbReference>
<proteinExistence type="predicted"/>
<dbReference type="KEGG" id="schv:BRCON_1031"/>
<sequence length="307" mass="34647">MPVYEQTYRHYDGPRTVARRWLPIMRMTMRPYWANKRNLFLPLLLCCYMIVSGVLFYIAGQARTLVPKEAQDQLGSVGAAARFPLPGLNMDLQTLCFLFLSSSLVIVWLMMLQQAGIICNDLRNGAYTLYFSRPLRTRDYVVGKILGLLVLPVSILVVTILVAYVQAVSLVLNANQAWSALWVVARGVLASVAFTAVPVLSLLAASALASSERYAGAIYLIFWFLLPTTVRALAKMAGLPIFLLFSPLTNIQVLLQNLLQPSRIWHRDRLFREAAEYPEIALLTFVAYLCLFVLIIVRRMRSVEVVR</sequence>
<keyword evidence="1" id="KW-1133">Transmembrane helix</keyword>
<dbReference type="EMBL" id="CP030759">
    <property type="protein sequence ID" value="AXA35808.1"/>
    <property type="molecule type" value="Genomic_DNA"/>
</dbReference>
<feature type="transmembrane region" description="Helical" evidence="1">
    <location>
        <begin position="39"/>
        <end position="59"/>
    </location>
</feature>
<name>A0A2Z4Y4K4_SUMC1</name>
<accession>A0A2Z4Y4K4</accession>
<feature type="transmembrane region" description="Helical" evidence="1">
    <location>
        <begin position="145"/>
        <end position="167"/>
    </location>
</feature>
<evidence type="ECO:0000313" key="2">
    <source>
        <dbReference type="EMBL" id="AXA35808.1"/>
    </source>
</evidence>
<feature type="transmembrane region" description="Helical" evidence="1">
    <location>
        <begin position="92"/>
        <end position="112"/>
    </location>
</feature>
<evidence type="ECO:0000313" key="3">
    <source>
        <dbReference type="Proteomes" id="UP000262583"/>
    </source>
</evidence>
<organism evidence="2 3">
    <name type="scientific">Sumerlaea chitinivorans</name>
    <dbReference type="NCBI Taxonomy" id="2250252"/>
    <lineage>
        <taxon>Bacteria</taxon>
        <taxon>Candidatus Sumerlaeota</taxon>
        <taxon>Candidatus Sumerlaeia</taxon>
        <taxon>Candidatus Sumerlaeales</taxon>
        <taxon>Candidatus Sumerlaeaceae</taxon>
        <taxon>Candidatus Sumerlaea</taxon>
    </lineage>
</organism>
<dbReference type="GO" id="GO:0140359">
    <property type="term" value="F:ABC-type transporter activity"/>
    <property type="evidence" value="ECO:0007669"/>
    <property type="project" value="InterPro"/>
</dbReference>
<dbReference type="Proteomes" id="UP000262583">
    <property type="component" value="Chromosome"/>
</dbReference>
<dbReference type="Pfam" id="PF12679">
    <property type="entry name" value="ABC2_membrane_2"/>
    <property type="match status" value="1"/>
</dbReference>
<protein>
    <submittedName>
        <fullName evidence="2">Uncharacterized protein</fullName>
    </submittedName>
</protein>
<evidence type="ECO:0000256" key="1">
    <source>
        <dbReference type="SAM" id="Phobius"/>
    </source>
</evidence>
<gene>
    <name evidence="2" type="ORF">BRCON_1031</name>
</gene>
<feature type="transmembrane region" description="Helical" evidence="1">
    <location>
        <begin position="179"/>
        <end position="205"/>
    </location>
</feature>
<dbReference type="AlphaFoldDB" id="A0A2Z4Y4K4"/>
<feature type="transmembrane region" description="Helical" evidence="1">
    <location>
        <begin position="217"/>
        <end position="234"/>
    </location>
</feature>
<reference evidence="2 3" key="1">
    <citation type="submission" date="2018-05" db="EMBL/GenBank/DDBJ databases">
        <title>A metagenomic window into the 2 km-deep terrestrial subsurface aquifer revealed taxonomically and functionally diverse microbial community comprising novel uncultured bacterial lineages.</title>
        <authorList>
            <person name="Kadnikov V.V."/>
            <person name="Mardanov A.V."/>
            <person name="Beletsky A.V."/>
            <person name="Banks D."/>
            <person name="Pimenov N.V."/>
            <person name="Frank Y.A."/>
            <person name="Karnachuk O.V."/>
            <person name="Ravin N.V."/>
        </authorList>
    </citation>
    <scope>NUCLEOTIDE SEQUENCE [LARGE SCALE GENOMIC DNA]</scope>
    <source>
        <strain evidence="2">BY</strain>
    </source>
</reference>
<feature type="transmembrane region" description="Helical" evidence="1">
    <location>
        <begin position="280"/>
        <end position="297"/>
    </location>
</feature>